<proteinExistence type="predicted"/>
<dbReference type="PANTHER" id="PTHR43977">
    <property type="entry name" value="STRUCTURAL MAINTENANCE OF CHROMOSOMES PROTEIN 3"/>
    <property type="match status" value="1"/>
</dbReference>
<dbReference type="Proteomes" id="UP000289738">
    <property type="component" value="Chromosome B02"/>
</dbReference>
<dbReference type="Gene3D" id="3.40.50.300">
    <property type="entry name" value="P-loop containing nucleotide triphosphate hydrolases"/>
    <property type="match status" value="1"/>
</dbReference>
<evidence type="ECO:0000313" key="1">
    <source>
        <dbReference type="EMBL" id="RYR24348.1"/>
    </source>
</evidence>
<keyword evidence="2" id="KW-1185">Reference proteome</keyword>
<name>A0A445ADA2_ARAHY</name>
<dbReference type="InterPro" id="IPR027417">
    <property type="entry name" value="P-loop_NTPase"/>
</dbReference>
<accession>A0A445ADA2</accession>
<organism evidence="1 2">
    <name type="scientific">Arachis hypogaea</name>
    <name type="common">Peanut</name>
    <dbReference type="NCBI Taxonomy" id="3818"/>
    <lineage>
        <taxon>Eukaryota</taxon>
        <taxon>Viridiplantae</taxon>
        <taxon>Streptophyta</taxon>
        <taxon>Embryophyta</taxon>
        <taxon>Tracheophyta</taxon>
        <taxon>Spermatophyta</taxon>
        <taxon>Magnoliopsida</taxon>
        <taxon>eudicotyledons</taxon>
        <taxon>Gunneridae</taxon>
        <taxon>Pentapetalae</taxon>
        <taxon>rosids</taxon>
        <taxon>fabids</taxon>
        <taxon>Fabales</taxon>
        <taxon>Fabaceae</taxon>
        <taxon>Papilionoideae</taxon>
        <taxon>50 kb inversion clade</taxon>
        <taxon>dalbergioids sensu lato</taxon>
        <taxon>Dalbergieae</taxon>
        <taxon>Pterocarpus clade</taxon>
        <taxon>Arachis</taxon>
    </lineage>
</organism>
<dbReference type="EMBL" id="SDMP01000012">
    <property type="protein sequence ID" value="RYR24348.1"/>
    <property type="molecule type" value="Genomic_DNA"/>
</dbReference>
<reference evidence="1 2" key="1">
    <citation type="submission" date="2019-01" db="EMBL/GenBank/DDBJ databases">
        <title>Sequencing of cultivated peanut Arachis hypogaea provides insights into genome evolution and oil improvement.</title>
        <authorList>
            <person name="Chen X."/>
        </authorList>
    </citation>
    <scope>NUCLEOTIDE SEQUENCE [LARGE SCALE GENOMIC DNA]</scope>
    <source>
        <strain evidence="2">cv. Fuhuasheng</strain>
        <tissue evidence="1">Leaves</tissue>
    </source>
</reference>
<comment type="caution">
    <text evidence="1">The sequence shown here is derived from an EMBL/GenBank/DDBJ whole genome shotgun (WGS) entry which is preliminary data.</text>
</comment>
<dbReference type="AlphaFoldDB" id="A0A445ADA2"/>
<dbReference type="STRING" id="3818.A0A445ADA2"/>
<evidence type="ECO:0000313" key="2">
    <source>
        <dbReference type="Proteomes" id="UP000289738"/>
    </source>
</evidence>
<protein>
    <submittedName>
        <fullName evidence="1">Uncharacterized protein</fullName>
    </submittedName>
</protein>
<gene>
    <name evidence="1" type="ORF">Ahy_B02g057843</name>
</gene>
<sequence>MIQSQTQSHSSKELPLLIYLVISGSSDRNSDLASKATISSSNLTLLHLLRYKRRNIKELHKALHRCHDQLQQFSHNNERNFRKGKLNLMQEMRELISVHDQRKDESIERTFKGVARHFREVFSELVPRGHGHLVMMKKKDGGHDDDEDDEDGPRKCTIFLFDVHQVNLIDWFEGIVISRRSDELVKRINTFF</sequence>